<dbReference type="SUPFAM" id="SSF53474">
    <property type="entry name" value="alpha/beta-Hydrolases"/>
    <property type="match status" value="1"/>
</dbReference>
<dbReference type="Gene3D" id="3.40.50.1820">
    <property type="entry name" value="alpha/beta hydrolase"/>
    <property type="match status" value="1"/>
</dbReference>
<dbReference type="OrthoDB" id="5954035at2759"/>
<evidence type="ECO:0000259" key="4">
    <source>
        <dbReference type="Pfam" id="PF00561"/>
    </source>
</evidence>
<dbReference type="InterPro" id="IPR029058">
    <property type="entry name" value="AB_hydrolase_fold"/>
</dbReference>
<dbReference type="InterPro" id="IPR050960">
    <property type="entry name" value="AB_hydrolase_4_sf"/>
</dbReference>
<dbReference type="Pfam" id="PF00561">
    <property type="entry name" value="Abhydrolase_1"/>
    <property type="match status" value="1"/>
</dbReference>
<organism evidence="5 6">
    <name type="scientific">Naematelia encephala</name>
    <dbReference type="NCBI Taxonomy" id="71784"/>
    <lineage>
        <taxon>Eukaryota</taxon>
        <taxon>Fungi</taxon>
        <taxon>Dikarya</taxon>
        <taxon>Basidiomycota</taxon>
        <taxon>Agaricomycotina</taxon>
        <taxon>Tremellomycetes</taxon>
        <taxon>Tremellales</taxon>
        <taxon>Naemateliaceae</taxon>
        <taxon>Naematelia</taxon>
    </lineage>
</organism>
<keyword evidence="5" id="KW-0378">Hydrolase</keyword>
<name>A0A1Y2AF97_9TREE</name>
<dbReference type="InParanoid" id="A0A1Y2AF97"/>
<dbReference type="InterPro" id="IPR012020">
    <property type="entry name" value="ABHD4"/>
</dbReference>
<dbReference type="PANTHER" id="PTHR10794:SF63">
    <property type="entry name" value="ALPHA_BETA HYDROLASE 1, ISOFORM A"/>
    <property type="match status" value="1"/>
</dbReference>
<dbReference type="GO" id="GO:0051792">
    <property type="term" value="P:medium-chain fatty acid biosynthetic process"/>
    <property type="evidence" value="ECO:0007669"/>
    <property type="project" value="TreeGrafter"/>
</dbReference>
<feature type="chain" id="PRO_5011965703" evidence="3">
    <location>
        <begin position="23"/>
        <end position="451"/>
    </location>
</feature>
<dbReference type="PANTHER" id="PTHR10794">
    <property type="entry name" value="ABHYDROLASE DOMAIN-CONTAINING PROTEIN"/>
    <property type="match status" value="1"/>
</dbReference>
<comment type="similarity">
    <text evidence="1">Belongs to the AB hydrolase superfamily. AB hydrolase 4 family.</text>
</comment>
<dbReference type="Proteomes" id="UP000193986">
    <property type="component" value="Unassembled WGS sequence"/>
</dbReference>
<evidence type="ECO:0000256" key="3">
    <source>
        <dbReference type="SAM" id="SignalP"/>
    </source>
</evidence>
<keyword evidence="3" id="KW-0732">Signal</keyword>
<feature type="signal peptide" evidence="3">
    <location>
        <begin position="1"/>
        <end position="22"/>
    </location>
</feature>
<dbReference type="PIRSF" id="PIRSF005211">
    <property type="entry name" value="Ab_hydro_YheT"/>
    <property type="match status" value="1"/>
</dbReference>
<protein>
    <submittedName>
        <fullName evidence="5">Alpha/beta hydrolase protein</fullName>
    </submittedName>
</protein>
<proteinExistence type="inferred from homology"/>
<feature type="active site" description="Charge relay system" evidence="2">
    <location>
        <position position="375"/>
    </location>
</feature>
<comment type="caution">
    <text evidence="5">The sequence shown here is derived from an EMBL/GenBank/DDBJ whole genome shotgun (WGS) entry which is preliminary data.</text>
</comment>
<evidence type="ECO:0000256" key="1">
    <source>
        <dbReference type="ARBA" id="ARBA00010884"/>
    </source>
</evidence>
<keyword evidence="6" id="KW-1185">Reference proteome</keyword>
<evidence type="ECO:0000256" key="2">
    <source>
        <dbReference type="PIRSR" id="PIRSR005211-1"/>
    </source>
</evidence>
<accession>A0A1Y2AF97</accession>
<dbReference type="GO" id="GO:0008126">
    <property type="term" value="F:acetylesterase activity"/>
    <property type="evidence" value="ECO:0007669"/>
    <property type="project" value="TreeGrafter"/>
</dbReference>
<evidence type="ECO:0000313" key="5">
    <source>
        <dbReference type="EMBL" id="ORY20635.1"/>
    </source>
</evidence>
<sequence>MTHPYIIWSIVHVLCFKRQVVYLTVPTCPAKLGNGDTVGEVVDKWCQGLKAGFGGCWWLPNGHAQTIYSAMADFSMDDHVTYHRQLLRLPDGGTIGIDVYPPLSVNLPSDAPVVLINHGLTGGSHESYVRNIVVCVTKPVSEGGLGARAAVVNFRGCGGTPLTSPHLYCSGNTIDNHTATMYLAHLFPEAPLVGIGFSLGAAVMTRYMGEQGDQCRLRAATVLCAPLELREMSAKLDERHFFPKLYSFTMARKMLRSLSPHLLPHSPLSSPASLLHPCLERVLDMTARYKWTLRASHVTELIVTKVGGSSDHFPFQGLQEFLEWACPSGWLGRIKRPTLAISALDDPIVSGDCLPYPAVRESSHFVLAAVPHGGHLGWFNGPLFGPDRHRRWHVQPTLEFLRGVLTDIPAEPLPALEVKKDGDWCWAGGASWNLVNEQEERGWVAPGAHAS</sequence>
<feature type="active site" description="Charge relay system" evidence="2">
    <location>
        <position position="346"/>
    </location>
</feature>
<evidence type="ECO:0000313" key="6">
    <source>
        <dbReference type="Proteomes" id="UP000193986"/>
    </source>
</evidence>
<dbReference type="GO" id="GO:0051793">
    <property type="term" value="P:medium-chain fatty acid catabolic process"/>
    <property type="evidence" value="ECO:0007669"/>
    <property type="project" value="TreeGrafter"/>
</dbReference>
<dbReference type="EMBL" id="MCFC01000129">
    <property type="protein sequence ID" value="ORY20635.1"/>
    <property type="molecule type" value="Genomic_DNA"/>
</dbReference>
<dbReference type="InterPro" id="IPR000073">
    <property type="entry name" value="AB_hydrolase_1"/>
</dbReference>
<dbReference type="STRING" id="71784.A0A1Y2AF97"/>
<dbReference type="GO" id="GO:0047372">
    <property type="term" value="F:monoacylglycerol lipase activity"/>
    <property type="evidence" value="ECO:0007669"/>
    <property type="project" value="TreeGrafter"/>
</dbReference>
<gene>
    <name evidence="5" type="ORF">BCR39DRAFT_474950</name>
</gene>
<dbReference type="AlphaFoldDB" id="A0A1Y2AF97"/>
<feature type="domain" description="AB hydrolase-1" evidence="4">
    <location>
        <begin position="112"/>
        <end position="358"/>
    </location>
</feature>
<feature type="active site" description="Charge relay system" evidence="2">
    <location>
        <position position="198"/>
    </location>
</feature>
<reference evidence="5 6" key="1">
    <citation type="submission" date="2016-07" db="EMBL/GenBank/DDBJ databases">
        <title>Pervasive Adenine N6-methylation of Active Genes in Fungi.</title>
        <authorList>
            <consortium name="DOE Joint Genome Institute"/>
            <person name="Mondo S.J."/>
            <person name="Dannebaum R.O."/>
            <person name="Kuo R.C."/>
            <person name="Labutti K."/>
            <person name="Haridas S."/>
            <person name="Kuo A."/>
            <person name="Salamov A."/>
            <person name="Ahrendt S.R."/>
            <person name="Lipzen A."/>
            <person name="Sullivan W."/>
            <person name="Andreopoulos W.B."/>
            <person name="Clum A."/>
            <person name="Lindquist E."/>
            <person name="Daum C."/>
            <person name="Ramamoorthy G.K."/>
            <person name="Gryganskyi A."/>
            <person name="Culley D."/>
            <person name="Magnuson J.K."/>
            <person name="James T.Y."/>
            <person name="O'Malley M.A."/>
            <person name="Stajich J.E."/>
            <person name="Spatafora J.W."/>
            <person name="Visel A."/>
            <person name="Grigoriev I.V."/>
        </authorList>
    </citation>
    <scope>NUCLEOTIDE SEQUENCE [LARGE SCALE GENOMIC DNA]</scope>
    <source>
        <strain evidence="5 6">68-887.2</strain>
    </source>
</reference>